<evidence type="ECO:0000313" key="2">
    <source>
        <dbReference type="EMBL" id="XDK25130.1"/>
    </source>
</evidence>
<dbReference type="AlphaFoldDB" id="A0AB39HEX4"/>
<proteinExistence type="predicted"/>
<evidence type="ECO:0000256" key="1">
    <source>
        <dbReference type="SAM" id="Coils"/>
    </source>
</evidence>
<dbReference type="EMBL" id="CP162601">
    <property type="protein sequence ID" value="XDK25130.1"/>
    <property type="molecule type" value="Genomic_DNA"/>
</dbReference>
<dbReference type="RefSeq" id="WP_306101789.1">
    <property type="nucleotide sequence ID" value="NZ_CP162601.1"/>
</dbReference>
<gene>
    <name evidence="2" type="ORF">AB0763_00295</name>
</gene>
<organism evidence="2">
    <name type="scientific">Vibrio sp. HB236076</name>
    <dbReference type="NCBI Taxonomy" id="3232307"/>
    <lineage>
        <taxon>Bacteria</taxon>
        <taxon>Pseudomonadati</taxon>
        <taxon>Pseudomonadota</taxon>
        <taxon>Gammaproteobacteria</taxon>
        <taxon>Vibrionales</taxon>
        <taxon>Vibrionaceae</taxon>
        <taxon>Vibrio</taxon>
    </lineage>
</organism>
<reference evidence="2" key="1">
    <citation type="submission" date="2024-07" db="EMBL/GenBank/DDBJ databases">
        <title>Genome Analysis of a Potential Novel Vibrio Species Secreting pH- and Thermo-stable Alginate Lyase and its Application in Producing Alginate Oligosaccharides.</title>
        <authorList>
            <person name="Huang H."/>
            <person name="Bao K."/>
        </authorList>
    </citation>
    <scope>NUCLEOTIDE SEQUENCE</scope>
    <source>
        <strain evidence="2">HB236076</strain>
    </source>
</reference>
<name>A0AB39HEX4_9VIBR</name>
<accession>A0AB39HEX4</accession>
<feature type="coiled-coil region" evidence="1">
    <location>
        <begin position="109"/>
        <end position="136"/>
    </location>
</feature>
<dbReference type="KEGG" id="vih:AB0763_00295"/>
<sequence>MSQRFCKMNRRDIQARASQVEALVSAPQYMCRGCARVSSDAKNLCKPKALNHVAHSQEPQDPSVFLALSESAQVAEQLAYPARLSEKSDAKTDMPVAVHQSAPLPHLGKKEMKKAKKQLKLQKKQLKKVSKLVKAQYKLQRRKQKLLEQIAHLPEEQKLWLLPPESRTSLH</sequence>
<protein>
    <submittedName>
        <fullName evidence="2">Uncharacterized protein</fullName>
    </submittedName>
</protein>
<keyword evidence="1" id="KW-0175">Coiled coil</keyword>